<keyword evidence="2" id="KW-0418">Kinase</keyword>
<accession>A0ABD1HWT2</accession>
<proteinExistence type="predicted"/>
<dbReference type="InterPro" id="IPR055164">
    <property type="entry name" value="EDR1/CTR1/ARMC3-like_pept-like"/>
</dbReference>
<comment type="caution">
    <text evidence="2">The sequence shown here is derived from an EMBL/GenBank/DDBJ whole genome shotgun (WGS) entry which is preliminary data.</text>
</comment>
<dbReference type="AlphaFoldDB" id="A0ABD1HWT2"/>
<evidence type="ECO:0000259" key="1">
    <source>
        <dbReference type="Pfam" id="PF14381"/>
    </source>
</evidence>
<keyword evidence="3" id="KW-1185">Reference proteome</keyword>
<dbReference type="Proteomes" id="UP001567538">
    <property type="component" value="Unassembled WGS sequence"/>
</dbReference>
<evidence type="ECO:0000313" key="2">
    <source>
        <dbReference type="EMBL" id="KAL1560612.1"/>
    </source>
</evidence>
<gene>
    <name evidence="2" type="ORF">AAHA92_10804</name>
</gene>
<dbReference type="GO" id="GO:0004709">
    <property type="term" value="F:MAP kinase kinase kinase activity"/>
    <property type="evidence" value="ECO:0007669"/>
    <property type="project" value="UniProtKB-EC"/>
</dbReference>
<evidence type="ECO:0000313" key="3">
    <source>
        <dbReference type="Proteomes" id="UP001567538"/>
    </source>
</evidence>
<dbReference type="EMBL" id="JBEAFC010000004">
    <property type="protein sequence ID" value="KAL1560612.1"/>
    <property type="molecule type" value="Genomic_DNA"/>
</dbReference>
<keyword evidence="2" id="KW-0808">Transferase</keyword>
<name>A0ABD1HWT2_SALDI</name>
<sequence>MGLNGNPPAIIKKIAGLVSDVYKQKNLDLSSKKAAREEALDLSENGGVQLLGQIKHGSCRPRAILFKVLADAVGVKSRLLVAIYMSHISAAGESDSADYDSCDSPMEPNSPLYGNSERVEAQSAENEDGLIQYRQEASLNAASPSLRNMMLLRTKSTDGKFSLSQSEPNITDSFWKSQREAITSHRTANPRVLW</sequence>
<protein>
    <submittedName>
        <fullName evidence="2">Mitogen-activated protein kinase kinase kinase</fullName>
        <ecNumber evidence="2">2.7.11.25</ecNumber>
    </submittedName>
</protein>
<reference evidence="2 3" key="1">
    <citation type="submission" date="2024-06" db="EMBL/GenBank/DDBJ databases">
        <title>A chromosome level genome sequence of Diviner's sage (Salvia divinorum).</title>
        <authorList>
            <person name="Ford S.A."/>
            <person name="Ro D.-K."/>
            <person name="Ness R.W."/>
            <person name="Phillips M.A."/>
        </authorList>
    </citation>
    <scope>NUCLEOTIDE SEQUENCE [LARGE SCALE GENOMIC DNA]</scope>
    <source>
        <strain evidence="2">SAF-2024a</strain>
        <tissue evidence="2">Leaf</tissue>
    </source>
</reference>
<feature type="domain" description="EDR1/CTR1/ARMC3-like peptidase-like" evidence="1">
    <location>
        <begin position="9"/>
        <end position="86"/>
    </location>
</feature>
<organism evidence="2 3">
    <name type="scientific">Salvia divinorum</name>
    <name type="common">Maria pastora</name>
    <name type="synonym">Diviner's sage</name>
    <dbReference type="NCBI Taxonomy" id="28513"/>
    <lineage>
        <taxon>Eukaryota</taxon>
        <taxon>Viridiplantae</taxon>
        <taxon>Streptophyta</taxon>
        <taxon>Embryophyta</taxon>
        <taxon>Tracheophyta</taxon>
        <taxon>Spermatophyta</taxon>
        <taxon>Magnoliopsida</taxon>
        <taxon>eudicotyledons</taxon>
        <taxon>Gunneridae</taxon>
        <taxon>Pentapetalae</taxon>
        <taxon>asterids</taxon>
        <taxon>lamiids</taxon>
        <taxon>Lamiales</taxon>
        <taxon>Lamiaceae</taxon>
        <taxon>Nepetoideae</taxon>
        <taxon>Mentheae</taxon>
        <taxon>Salviinae</taxon>
        <taxon>Salvia</taxon>
        <taxon>Salvia subgen. Calosphace</taxon>
    </lineage>
</organism>
<dbReference type="EC" id="2.7.11.25" evidence="2"/>
<dbReference type="Pfam" id="PF14381">
    <property type="entry name" value="EDR1_CTR1_ARMC3_pept"/>
    <property type="match status" value="1"/>
</dbReference>